<evidence type="ECO:0000313" key="2">
    <source>
        <dbReference type="Proteomes" id="UP000007947"/>
    </source>
</evidence>
<organism evidence="1 2">
    <name type="scientific">Microlunatus phosphovorus (strain ATCC 700054 / DSM 10555 / JCM 9379 / NBRC 101784 / NCIMB 13414 / VKM Ac-1990 / NM-1)</name>
    <dbReference type="NCBI Taxonomy" id="1032480"/>
    <lineage>
        <taxon>Bacteria</taxon>
        <taxon>Bacillati</taxon>
        <taxon>Actinomycetota</taxon>
        <taxon>Actinomycetes</taxon>
        <taxon>Propionibacteriales</taxon>
        <taxon>Propionibacteriaceae</taxon>
        <taxon>Microlunatus</taxon>
    </lineage>
</organism>
<dbReference type="Proteomes" id="UP000007947">
    <property type="component" value="Chromosome"/>
</dbReference>
<protein>
    <submittedName>
        <fullName evidence="1">Uncharacterized protein</fullName>
    </submittedName>
</protein>
<evidence type="ECO:0000313" key="1">
    <source>
        <dbReference type="EMBL" id="BAK36055.1"/>
    </source>
</evidence>
<dbReference type="STRING" id="1032480.MLP_30410"/>
<name>F5XKI3_MICPN</name>
<reference evidence="1 2" key="1">
    <citation type="submission" date="2011-05" db="EMBL/GenBank/DDBJ databases">
        <title>Whole genome sequence of Microlunatus phosphovorus NM-1.</title>
        <authorList>
            <person name="Hosoyama A."/>
            <person name="Sasaki K."/>
            <person name="Harada T."/>
            <person name="Igarashi R."/>
            <person name="Kawakoshi A."/>
            <person name="Sasagawa M."/>
            <person name="Fukada J."/>
            <person name="Nakamura S."/>
            <person name="Katano Y."/>
            <person name="Hanada S."/>
            <person name="Kamagata Y."/>
            <person name="Nakamura N."/>
            <person name="Yamazaki S."/>
            <person name="Fujita N."/>
        </authorList>
    </citation>
    <scope>NUCLEOTIDE SEQUENCE [LARGE SCALE GENOMIC DNA]</scope>
    <source>
        <strain evidence="2">ATCC 700054 / DSM 10555 / JCM 9379 / NBRC 101784 / NCIMB 13414 / VKM Ac-1990 / NM-1</strain>
    </source>
</reference>
<dbReference type="EMBL" id="AP012204">
    <property type="protein sequence ID" value="BAK36055.1"/>
    <property type="molecule type" value="Genomic_DNA"/>
</dbReference>
<dbReference type="KEGG" id="mph:MLP_30410"/>
<keyword evidence="2" id="KW-1185">Reference proteome</keyword>
<accession>F5XKI3</accession>
<dbReference type="HOGENOM" id="CLU_2233434_0_0_11"/>
<proteinExistence type="predicted"/>
<gene>
    <name evidence="1" type="ordered locus">MLP_30410</name>
</gene>
<dbReference type="AlphaFoldDB" id="F5XKI3"/>
<sequence length="105" mass="11456">MSIMNEPITAHTAPDCPTWCEVEPSEHFAESSTVAYQHYRNKTLEFLDGDVILCPFTYQPLDGSPSAGGVEIGSMSECRLSLAEARGLLSELAHVIELVEQGESL</sequence>